<sequence length="98" mass="11298">MDSIKNILKRIECNTLLATKTVLTVDDVATLTGLSKSHIYKLTYSHQIPHYKPSGKQVYFDRSEIEEWLKRNRVDSVEEIEQAAINHVVMNKKGRGRV</sequence>
<organism evidence="2 3">
    <name type="scientific">Parabacteroides distasonis</name>
    <dbReference type="NCBI Taxonomy" id="823"/>
    <lineage>
        <taxon>Bacteria</taxon>
        <taxon>Pseudomonadati</taxon>
        <taxon>Bacteroidota</taxon>
        <taxon>Bacteroidia</taxon>
        <taxon>Bacteroidales</taxon>
        <taxon>Tannerellaceae</taxon>
        <taxon>Parabacteroides</taxon>
    </lineage>
</organism>
<evidence type="ECO:0000259" key="1">
    <source>
        <dbReference type="Pfam" id="PF12728"/>
    </source>
</evidence>
<accession>A0A3L7ZSD9</accession>
<keyword evidence="2" id="KW-0238">DNA-binding</keyword>
<dbReference type="RefSeq" id="WP_009276235.1">
    <property type="nucleotide sequence ID" value="NZ_CAXSUO010000012.1"/>
</dbReference>
<protein>
    <submittedName>
        <fullName evidence="2">DNA-binding protein</fullName>
    </submittedName>
</protein>
<dbReference type="GeneID" id="93524919"/>
<dbReference type="GO" id="GO:0003677">
    <property type="term" value="F:DNA binding"/>
    <property type="evidence" value="ECO:0007669"/>
    <property type="project" value="UniProtKB-KW"/>
</dbReference>
<evidence type="ECO:0000313" key="2">
    <source>
        <dbReference type="EMBL" id="RLT73223.1"/>
    </source>
</evidence>
<dbReference type="InterPro" id="IPR009061">
    <property type="entry name" value="DNA-bd_dom_put_sf"/>
</dbReference>
<proteinExistence type="predicted"/>
<evidence type="ECO:0000313" key="3">
    <source>
        <dbReference type="Proteomes" id="UP000278164"/>
    </source>
</evidence>
<dbReference type="OrthoDB" id="597977at2"/>
<dbReference type="Proteomes" id="UP000278164">
    <property type="component" value="Unassembled WGS sequence"/>
</dbReference>
<dbReference type="NCBIfam" id="TIGR01764">
    <property type="entry name" value="excise"/>
    <property type="match status" value="1"/>
</dbReference>
<comment type="caution">
    <text evidence="2">The sequence shown here is derived from an EMBL/GenBank/DDBJ whole genome shotgun (WGS) entry which is preliminary data.</text>
</comment>
<reference evidence="2 3" key="1">
    <citation type="submission" date="2018-09" db="EMBL/GenBank/DDBJ databases">
        <title>Murine metabolic-syndrome-specific gut microbial biobank.</title>
        <authorList>
            <person name="Liu C."/>
        </authorList>
    </citation>
    <scope>NUCLEOTIDE SEQUENCE [LARGE SCALE GENOMIC DNA]</scope>
    <source>
        <strain evidence="2 3">8-P5</strain>
    </source>
</reference>
<dbReference type="AlphaFoldDB" id="A0A3L7ZSD9"/>
<dbReference type="SUPFAM" id="SSF46955">
    <property type="entry name" value="Putative DNA-binding domain"/>
    <property type="match status" value="1"/>
</dbReference>
<feature type="domain" description="Helix-turn-helix" evidence="1">
    <location>
        <begin position="22"/>
        <end position="73"/>
    </location>
</feature>
<name>A0A3L7ZSD9_PARDI</name>
<dbReference type="Pfam" id="PF12728">
    <property type="entry name" value="HTH_17"/>
    <property type="match status" value="1"/>
</dbReference>
<gene>
    <name evidence="2" type="ORF">D7V78_11810</name>
</gene>
<dbReference type="InterPro" id="IPR010093">
    <property type="entry name" value="SinI_DNA-bd"/>
</dbReference>
<dbReference type="InterPro" id="IPR041657">
    <property type="entry name" value="HTH_17"/>
</dbReference>
<dbReference type="EMBL" id="RAYI01000020">
    <property type="protein sequence ID" value="RLT73223.1"/>
    <property type="molecule type" value="Genomic_DNA"/>
</dbReference>